<evidence type="ECO:0000313" key="2">
    <source>
        <dbReference type="EMBL" id="KAK8867967.1"/>
    </source>
</evidence>
<name>A0ABR2IT18_9PEZI</name>
<accession>A0ABR2IT18</accession>
<evidence type="ECO:0000313" key="3">
    <source>
        <dbReference type="Proteomes" id="UP001390339"/>
    </source>
</evidence>
<dbReference type="Proteomes" id="UP001390339">
    <property type="component" value="Unassembled WGS sequence"/>
</dbReference>
<dbReference type="EMBL" id="JAPCWZ010000004">
    <property type="protein sequence ID" value="KAK8867967.1"/>
    <property type="molecule type" value="Genomic_DNA"/>
</dbReference>
<reference evidence="2 3" key="1">
    <citation type="journal article" date="2024" name="IMA Fungus">
        <title>Apiospora arundinis, a panoply of carbohydrate-active enzymes and secondary metabolites.</title>
        <authorList>
            <person name="Sorensen T."/>
            <person name="Petersen C."/>
            <person name="Muurmann A.T."/>
            <person name="Christiansen J.V."/>
            <person name="Brundto M.L."/>
            <person name="Overgaard C.K."/>
            <person name="Boysen A.T."/>
            <person name="Wollenberg R.D."/>
            <person name="Larsen T.O."/>
            <person name="Sorensen J.L."/>
            <person name="Nielsen K.L."/>
            <person name="Sondergaard T.E."/>
        </authorList>
    </citation>
    <scope>NUCLEOTIDE SEQUENCE [LARGE SCALE GENOMIC DNA]</scope>
    <source>
        <strain evidence="2 3">AAU 773</strain>
    </source>
</reference>
<protein>
    <submittedName>
        <fullName evidence="2">Uncharacterized protein</fullName>
    </submittedName>
</protein>
<sequence>MTAVSTSAPALQPSSTRALGTTMTSAWQHGFKGVPPSSSKPAALTGPAKCTGRAAPEPSCQCHVCALTWLHGFPESNGAMRQHRSERMGRGVSDMQDLQNVPVSSISAIPIISDPVIDPSSLR</sequence>
<evidence type="ECO:0000256" key="1">
    <source>
        <dbReference type="SAM" id="MobiDB-lite"/>
    </source>
</evidence>
<keyword evidence="3" id="KW-1185">Reference proteome</keyword>
<gene>
    <name evidence="2" type="ORF">PGQ11_006545</name>
</gene>
<organism evidence="2 3">
    <name type="scientific">Apiospora arundinis</name>
    <dbReference type="NCBI Taxonomy" id="335852"/>
    <lineage>
        <taxon>Eukaryota</taxon>
        <taxon>Fungi</taxon>
        <taxon>Dikarya</taxon>
        <taxon>Ascomycota</taxon>
        <taxon>Pezizomycotina</taxon>
        <taxon>Sordariomycetes</taxon>
        <taxon>Xylariomycetidae</taxon>
        <taxon>Amphisphaeriales</taxon>
        <taxon>Apiosporaceae</taxon>
        <taxon>Apiospora</taxon>
    </lineage>
</organism>
<comment type="caution">
    <text evidence="2">The sequence shown here is derived from an EMBL/GenBank/DDBJ whole genome shotgun (WGS) entry which is preliminary data.</text>
</comment>
<feature type="region of interest" description="Disordered" evidence="1">
    <location>
        <begin position="27"/>
        <end position="51"/>
    </location>
</feature>
<proteinExistence type="predicted"/>